<feature type="transmembrane region" description="Helical" evidence="13">
    <location>
        <begin position="98"/>
        <end position="127"/>
    </location>
</feature>
<evidence type="ECO:0000313" key="16">
    <source>
        <dbReference type="Proteomes" id="UP001242010"/>
    </source>
</evidence>
<evidence type="ECO:0000256" key="8">
    <source>
        <dbReference type="ARBA" id="ARBA00022801"/>
    </source>
</evidence>
<organism evidence="15 16">
    <name type="scientific">Geothrix oryzae</name>
    <dbReference type="NCBI Taxonomy" id="2927975"/>
    <lineage>
        <taxon>Bacteria</taxon>
        <taxon>Pseudomonadati</taxon>
        <taxon>Acidobacteriota</taxon>
        <taxon>Holophagae</taxon>
        <taxon>Holophagales</taxon>
        <taxon>Holophagaceae</taxon>
        <taxon>Geothrix</taxon>
    </lineage>
</organism>
<reference evidence="16" key="1">
    <citation type="journal article" date="2023" name="Int. J. Syst. Evol. Microbiol.">
        <title>Mesoterricola silvestris gen. nov., sp. nov., Mesoterricola sediminis sp. nov., Geothrix oryzae sp. nov., Geothrix edaphica sp. nov., Geothrix rubra sp. nov., and Geothrix limicola sp. nov., six novel members of Acidobacteriota isolated from soils.</title>
        <authorList>
            <person name="Itoh H."/>
            <person name="Sugisawa Y."/>
            <person name="Mise K."/>
            <person name="Xu Z."/>
            <person name="Kuniyasu M."/>
            <person name="Ushijima N."/>
            <person name="Kawano K."/>
            <person name="Kobayashi E."/>
            <person name="Shiratori Y."/>
            <person name="Masuda Y."/>
            <person name="Senoo K."/>
        </authorList>
    </citation>
    <scope>NUCLEOTIDE SEQUENCE [LARGE SCALE GENOMIC DNA]</scope>
    <source>
        <strain evidence="16">Red222</strain>
    </source>
</reference>
<feature type="domain" description="Peptidase M50" evidence="14">
    <location>
        <begin position="15"/>
        <end position="210"/>
    </location>
</feature>
<dbReference type="RefSeq" id="WP_286353342.1">
    <property type="nucleotide sequence ID" value="NZ_AP027079.1"/>
</dbReference>
<keyword evidence="10 13" id="KW-1133">Transmembrane helix</keyword>
<keyword evidence="4" id="KW-1003">Cell membrane</keyword>
<dbReference type="Pfam" id="PF02163">
    <property type="entry name" value="Peptidase_M50"/>
    <property type="match status" value="1"/>
</dbReference>
<keyword evidence="16" id="KW-1185">Reference proteome</keyword>
<evidence type="ECO:0000259" key="14">
    <source>
        <dbReference type="Pfam" id="PF02163"/>
    </source>
</evidence>
<keyword evidence="7" id="KW-0479">Metal-binding</keyword>
<evidence type="ECO:0000256" key="4">
    <source>
        <dbReference type="ARBA" id="ARBA00022475"/>
    </source>
</evidence>
<evidence type="ECO:0000256" key="11">
    <source>
        <dbReference type="ARBA" id="ARBA00023049"/>
    </source>
</evidence>
<dbReference type="PANTHER" id="PTHR35864">
    <property type="entry name" value="ZINC METALLOPROTEASE MJ0611-RELATED"/>
    <property type="match status" value="1"/>
</dbReference>
<evidence type="ECO:0000256" key="7">
    <source>
        <dbReference type="ARBA" id="ARBA00022723"/>
    </source>
</evidence>
<evidence type="ECO:0000256" key="6">
    <source>
        <dbReference type="ARBA" id="ARBA00022692"/>
    </source>
</evidence>
<protein>
    <submittedName>
        <fullName evidence="15">Peptidase M50</fullName>
    </submittedName>
</protein>
<name>A0ABM8DRH9_9BACT</name>
<comment type="similarity">
    <text evidence="3">Belongs to the peptidase M50B family.</text>
</comment>
<evidence type="ECO:0000256" key="1">
    <source>
        <dbReference type="ARBA" id="ARBA00001947"/>
    </source>
</evidence>
<feature type="transmembrane region" description="Helical" evidence="13">
    <location>
        <begin position="213"/>
        <end position="239"/>
    </location>
</feature>
<evidence type="ECO:0000256" key="13">
    <source>
        <dbReference type="SAM" id="Phobius"/>
    </source>
</evidence>
<keyword evidence="9" id="KW-0862">Zinc</keyword>
<gene>
    <name evidence="15" type="ORF">GETHOR_17210</name>
</gene>
<dbReference type="InterPro" id="IPR052348">
    <property type="entry name" value="Metallopeptidase_M50B"/>
</dbReference>
<dbReference type="InterPro" id="IPR008915">
    <property type="entry name" value="Peptidase_M50"/>
</dbReference>
<comment type="subcellular location">
    <subcellularLocation>
        <location evidence="2">Cell membrane</location>
        <topology evidence="2">Multi-pass membrane protein</topology>
    </subcellularLocation>
</comment>
<keyword evidence="11" id="KW-0482">Metalloprotease</keyword>
<evidence type="ECO:0000256" key="5">
    <source>
        <dbReference type="ARBA" id="ARBA00022670"/>
    </source>
</evidence>
<evidence type="ECO:0000256" key="10">
    <source>
        <dbReference type="ARBA" id="ARBA00022989"/>
    </source>
</evidence>
<evidence type="ECO:0000313" key="15">
    <source>
        <dbReference type="EMBL" id="BDU69620.1"/>
    </source>
</evidence>
<dbReference type="Proteomes" id="UP001242010">
    <property type="component" value="Chromosome"/>
</dbReference>
<dbReference type="CDD" id="cd06158">
    <property type="entry name" value="S2P-M50_like_1"/>
    <property type="match status" value="1"/>
</dbReference>
<keyword evidence="5" id="KW-0645">Protease</keyword>
<comment type="cofactor">
    <cofactor evidence="1">
        <name>Zn(2+)</name>
        <dbReference type="ChEBI" id="CHEBI:29105"/>
    </cofactor>
</comment>
<evidence type="ECO:0000256" key="12">
    <source>
        <dbReference type="ARBA" id="ARBA00023136"/>
    </source>
</evidence>
<dbReference type="EMBL" id="AP027079">
    <property type="protein sequence ID" value="BDU69620.1"/>
    <property type="molecule type" value="Genomic_DNA"/>
</dbReference>
<accession>A0ABM8DRH9</accession>
<proteinExistence type="inferred from homology"/>
<keyword evidence="12 13" id="KW-0472">Membrane</keyword>
<evidence type="ECO:0000256" key="3">
    <source>
        <dbReference type="ARBA" id="ARBA00007931"/>
    </source>
</evidence>
<evidence type="ECO:0000256" key="2">
    <source>
        <dbReference type="ARBA" id="ARBA00004651"/>
    </source>
</evidence>
<dbReference type="InterPro" id="IPR044537">
    <property type="entry name" value="Rip2-like"/>
</dbReference>
<dbReference type="PANTHER" id="PTHR35864:SF1">
    <property type="entry name" value="ZINC METALLOPROTEASE YWHC-RELATED"/>
    <property type="match status" value="1"/>
</dbReference>
<keyword evidence="6 13" id="KW-0812">Transmembrane</keyword>
<feature type="transmembrane region" description="Helical" evidence="13">
    <location>
        <begin position="56"/>
        <end position="77"/>
    </location>
</feature>
<evidence type="ECO:0000256" key="9">
    <source>
        <dbReference type="ARBA" id="ARBA00022833"/>
    </source>
</evidence>
<keyword evidence="8" id="KW-0378">Hydrolase</keyword>
<sequence>MFDSISIPTILVSYVALLFSLSVHEASHATAAYWLEDDTAARLGRMTLNPLAHMDLLGTFVFPLLGMATGFPFIGWAKPVPVDPRNLTRRFTQRGGMAIVSAAGPASNVALAALFLGVLVVLVKVAAPPQALEMKLFAYALFARKVESLHALELGSALTLGLALTGRLVLINLGLALFNLLPLGPLDGSGILRGMLPWRWLPKYDRAQPWMGGALIVLALTGLLGYVIGPVFGVILMGVEAIARLFLGA</sequence>